<dbReference type="GO" id="GO:0008408">
    <property type="term" value="F:3'-5' exonuclease activity"/>
    <property type="evidence" value="ECO:0007669"/>
    <property type="project" value="TreeGrafter"/>
</dbReference>
<evidence type="ECO:0000256" key="1">
    <source>
        <dbReference type="ARBA" id="ARBA00022722"/>
    </source>
</evidence>
<evidence type="ECO:0000256" key="3">
    <source>
        <dbReference type="ARBA" id="ARBA00022839"/>
    </source>
</evidence>
<evidence type="ECO:0000256" key="2">
    <source>
        <dbReference type="ARBA" id="ARBA00022801"/>
    </source>
</evidence>
<name>A0A7Y5ANG5_9GAMM</name>
<accession>A0A7Y5ANG5</accession>
<dbReference type="PANTHER" id="PTHR30231:SF4">
    <property type="entry name" value="PROTEIN NEN2"/>
    <property type="match status" value="1"/>
</dbReference>
<gene>
    <name evidence="5" type="ORF">HRH59_03285</name>
</gene>
<keyword evidence="3 5" id="KW-0269">Exonuclease</keyword>
<dbReference type="EMBL" id="JABSOD010000003">
    <property type="protein sequence ID" value="NRQ41591.1"/>
    <property type="molecule type" value="Genomic_DNA"/>
</dbReference>
<comment type="caution">
    <text evidence="5">The sequence shown here is derived from an EMBL/GenBank/DDBJ whole genome shotgun (WGS) entry which is preliminary data.</text>
</comment>
<keyword evidence="1" id="KW-0540">Nuclease</keyword>
<dbReference type="GO" id="GO:0005829">
    <property type="term" value="C:cytosol"/>
    <property type="evidence" value="ECO:0007669"/>
    <property type="project" value="TreeGrafter"/>
</dbReference>
<dbReference type="InterPro" id="IPR013520">
    <property type="entry name" value="Ribonucl_H"/>
</dbReference>
<organism evidence="5 6">
    <name type="scientific">Rheinheimera lutimaris</name>
    <dbReference type="NCBI Taxonomy" id="2740584"/>
    <lineage>
        <taxon>Bacteria</taxon>
        <taxon>Pseudomonadati</taxon>
        <taxon>Pseudomonadota</taxon>
        <taxon>Gammaproteobacteria</taxon>
        <taxon>Chromatiales</taxon>
        <taxon>Chromatiaceae</taxon>
        <taxon>Rheinheimera</taxon>
    </lineage>
</organism>
<dbReference type="Pfam" id="PF00929">
    <property type="entry name" value="RNase_T"/>
    <property type="match status" value="1"/>
</dbReference>
<dbReference type="PANTHER" id="PTHR30231">
    <property type="entry name" value="DNA POLYMERASE III SUBUNIT EPSILON"/>
    <property type="match status" value="1"/>
</dbReference>
<dbReference type="CDD" id="cd06127">
    <property type="entry name" value="DEDDh"/>
    <property type="match status" value="1"/>
</dbReference>
<protein>
    <submittedName>
        <fullName evidence="5">3'-5' exonuclease</fullName>
    </submittedName>
</protein>
<dbReference type="AlphaFoldDB" id="A0A7Y5ANG5"/>
<dbReference type="InterPro" id="IPR036397">
    <property type="entry name" value="RNaseH_sf"/>
</dbReference>
<evidence type="ECO:0000259" key="4">
    <source>
        <dbReference type="SMART" id="SM00479"/>
    </source>
</evidence>
<keyword evidence="6" id="KW-1185">Reference proteome</keyword>
<feature type="domain" description="Exonuclease" evidence="4">
    <location>
        <begin position="59"/>
        <end position="240"/>
    </location>
</feature>
<dbReference type="GO" id="GO:0003676">
    <property type="term" value="F:nucleic acid binding"/>
    <property type="evidence" value="ECO:0007669"/>
    <property type="project" value="InterPro"/>
</dbReference>
<evidence type="ECO:0000313" key="6">
    <source>
        <dbReference type="Proteomes" id="UP000523161"/>
    </source>
</evidence>
<dbReference type="GO" id="GO:0006259">
    <property type="term" value="P:DNA metabolic process"/>
    <property type="evidence" value="ECO:0007669"/>
    <property type="project" value="UniProtKB-ARBA"/>
</dbReference>
<proteinExistence type="predicted"/>
<dbReference type="Proteomes" id="UP000523161">
    <property type="component" value="Unassembled WGS sequence"/>
</dbReference>
<dbReference type="SUPFAM" id="SSF53098">
    <property type="entry name" value="Ribonuclease H-like"/>
    <property type="match status" value="1"/>
</dbReference>
<evidence type="ECO:0000313" key="5">
    <source>
        <dbReference type="EMBL" id="NRQ41591.1"/>
    </source>
</evidence>
<sequence length="250" mass="27930">MLYLGPSALKQPAGQQQDPAISDWQQYYQQQAEHSQHPLLQQFYQAGMVGADTPISKVPLLALDIETTGLDPANSGIVSIGLLPMDLTQIYASKAQQWLLKPRFSLSDESVTLHRITHTDIEQAPDLSSVLPQLLKLMAGKVVIVHYRGIERPFLHAALSARLGQGIYFPVIDTMALEARLHRRKALSLWQQLRGKQPLSIRLADSRLRYGLPPYRPHHAVTDALACAELFRAQLAARFSPDTPVSQLWC</sequence>
<keyword evidence="2" id="KW-0378">Hydrolase</keyword>
<dbReference type="NCBIfam" id="NF006602">
    <property type="entry name" value="PRK09146.1"/>
    <property type="match status" value="1"/>
</dbReference>
<dbReference type="InterPro" id="IPR012337">
    <property type="entry name" value="RNaseH-like_sf"/>
</dbReference>
<dbReference type="SMART" id="SM00479">
    <property type="entry name" value="EXOIII"/>
    <property type="match status" value="1"/>
</dbReference>
<reference evidence="5 6" key="1">
    <citation type="submission" date="2020-06" db="EMBL/GenBank/DDBJ databases">
        <title>Rheinheimera sp. nov., a marine bacterium isolated from coastal.</title>
        <authorList>
            <person name="Yu Q."/>
            <person name="Qi Y."/>
            <person name="Pu J."/>
        </authorList>
    </citation>
    <scope>NUCLEOTIDE SEQUENCE [LARGE SCALE GENOMIC DNA]</scope>
    <source>
        <strain evidence="5 6">YQF-2</strain>
    </source>
</reference>
<dbReference type="RefSeq" id="WP_173499845.1">
    <property type="nucleotide sequence ID" value="NZ_JABSOD010000003.1"/>
</dbReference>
<dbReference type="Gene3D" id="3.30.420.10">
    <property type="entry name" value="Ribonuclease H-like superfamily/Ribonuclease H"/>
    <property type="match status" value="1"/>
</dbReference>